<evidence type="ECO:0000259" key="3">
    <source>
        <dbReference type="Pfam" id="PF07786"/>
    </source>
</evidence>
<comment type="caution">
    <text evidence="4">The sequence shown here is derived from an EMBL/GenBank/DDBJ whole genome shotgun (WGS) entry which is preliminary data.</text>
</comment>
<reference evidence="4 5" key="1">
    <citation type="submission" date="2018-04" db="EMBL/GenBank/DDBJ databases">
        <title>Genomic Encyclopedia of Type Strains, Phase IV (KMG-IV): sequencing the most valuable type-strain genomes for metagenomic binning, comparative biology and taxonomic classification.</title>
        <authorList>
            <person name="Goeker M."/>
        </authorList>
    </citation>
    <scope>NUCLEOTIDE SEQUENCE [LARGE SCALE GENOMIC DNA]</scope>
    <source>
        <strain evidence="4 5">DSM 45771</strain>
    </source>
</reference>
<feature type="transmembrane region" description="Helical" evidence="2">
    <location>
        <begin position="164"/>
        <end position="185"/>
    </location>
</feature>
<feature type="transmembrane region" description="Helical" evidence="2">
    <location>
        <begin position="348"/>
        <end position="371"/>
    </location>
</feature>
<feature type="transmembrane region" description="Helical" evidence="2">
    <location>
        <begin position="106"/>
        <end position="131"/>
    </location>
</feature>
<feature type="transmembrane region" description="Helical" evidence="2">
    <location>
        <begin position="80"/>
        <end position="99"/>
    </location>
</feature>
<dbReference type="RefSeq" id="WP_116709723.1">
    <property type="nucleotide sequence ID" value="NZ_QEKW01000011.1"/>
</dbReference>
<dbReference type="AlphaFoldDB" id="A0A2U1F666"/>
<accession>A0A2U1F666</accession>
<dbReference type="OrthoDB" id="4966979at2"/>
<name>A0A2U1F666_9PSEU</name>
<evidence type="ECO:0000256" key="2">
    <source>
        <dbReference type="SAM" id="Phobius"/>
    </source>
</evidence>
<feature type="transmembrane region" description="Helical" evidence="2">
    <location>
        <begin position="242"/>
        <end position="263"/>
    </location>
</feature>
<keyword evidence="5" id="KW-1185">Reference proteome</keyword>
<feature type="transmembrane region" description="Helical" evidence="2">
    <location>
        <begin position="383"/>
        <end position="400"/>
    </location>
</feature>
<dbReference type="EMBL" id="QEKW01000011">
    <property type="protein sequence ID" value="PVZ07652.1"/>
    <property type="molecule type" value="Genomic_DNA"/>
</dbReference>
<protein>
    <submittedName>
        <fullName evidence="4">Uncharacterized protein DUF1624</fullName>
    </submittedName>
</protein>
<keyword evidence="2" id="KW-0812">Transmembrane</keyword>
<keyword evidence="2" id="KW-1133">Transmembrane helix</keyword>
<organism evidence="4 5">
    <name type="scientific">Actinomycetospora cinnamomea</name>
    <dbReference type="NCBI Taxonomy" id="663609"/>
    <lineage>
        <taxon>Bacteria</taxon>
        <taxon>Bacillati</taxon>
        <taxon>Actinomycetota</taxon>
        <taxon>Actinomycetes</taxon>
        <taxon>Pseudonocardiales</taxon>
        <taxon>Pseudonocardiaceae</taxon>
        <taxon>Actinomycetospora</taxon>
    </lineage>
</organism>
<proteinExistence type="predicted"/>
<feature type="transmembrane region" description="Helical" evidence="2">
    <location>
        <begin position="47"/>
        <end position="68"/>
    </location>
</feature>
<evidence type="ECO:0000256" key="1">
    <source>
        <dbReference type="SAM" id="MobiDB-lite"/>
    </source>
</evidence>
<evidence type="ECO:0000313" key="5">
    <source>
        <dbReference type="Proteomes" id="UP000245639"/>
    </source>
</evidence>
<feature type="transmembrane region" description="Helical" evidence="2">
    <location>
        <begin position="205"/>
        <end position="230"/>
    </location>
</feature>
<feature type="transmembrane region" description="Helical" evidence="2">
    <location>
        <begin position="319"/>
        <end position="336"/>
    </location>
</feature>
<feature type="compositionally biased region" description="Basic and acidic residues" evidence="1">
    <location>
        <begin position="1"/>
        <end position="13"/>
    </location>
</feature>
<keyword evidence="2" id="KW-0472">Membrane</keyword>
<dbReference type="Proteomes" id="UP000245639">
    <property type="component" value="Unassembled WGS sequence"/>
</dbReference>
<dbReference type="InterPro" id="IPR012429">
    <property type="entry name" value="HGSNAT_cat"/>
</dbReference>
<evidence type="ECO:0000313" key="4">
    <source>
        <dbReference type="EMBL" id="PVZ07652.1"/>
    </source>
</evidence>
<feature type="region of interest" description="Disordered" evidence="1">
    <location>
        <begin position="1"/>
        <end position="41"/>
    </location>
</feature>
<gene>
    <name evidence="4" type="ORF">C8D89_11123</name>
</gene>
<feature type="domain" description="Heparan-alpha-glucosaminide N-acetyltransferase catalytic" evidence="3">
    <location>
        <begin position="41"/>
        <end position="239"/>
    </location>
</feature>
<feature type="transmembrane region" description="Helical" evidence="2">
    <location>
        <begin position="137"/>
        <end position="157"/>
    </location>
</feature>
<dbReference type="Pfam" id="PF07786">
    <property type="entry name" value="HGSNAT_cat"/>
    <property type="match status" value="1"/>
</dbReference>
<sequence>MRLDTVADSRRPDPAPPAPATEPADRAASAPGGEAARPRSRSAGLDAARGVALAGMVAVHSLVVVDAVGNPTVVGQIAQGRSAALFAVLAGVGIAFMTGRRPVRGVAAGASAATTLLTRALLLGALGLALGGLEAEVAAVILPYYAALFVLAVPLVFLGRWTLLALGVVGAGAIPVASHVLRGLVPPPALQNVTLGSFVADPPAVLLELAVTGYYPAVSWLPYLCVGMAVGRMRLSSARVAGGLIVGGTAAAAAAWVGSWLALQRFGGLAALQADAASRGLSPAALDAALTVGPDGTTPATSWWWLASVAPHSSTPPDLVHTAGVALALLGSMLLLDHLTRPVPRAAVALLRGPLAAVGGLALTLYTAHILFVGSPWDGFTPVTGYVVQAVVGVLFALGWRATAGRGPIESVVTVFSRGAARAVGRRVTGRGPA</sequence>